<dbReference type="Proteomes" id="UP001480955">
    <property type="component" value="Unassembled WGS sequence"/>
</dbReference>
<comment type="caution">
    <text evidence="2">The sequence shown here is derived from an EMBL/GenBank/DDBJ whole genome shotgun (WGS) entry which is preliminary data.</text>
</comment>
<evidence type="ECO:0000256" key="1">
    <source>
        <dbReference type="SAM" id="MobiDB-lite"/>
    </source>
</evidence>
<feature type="region of interest" description="Disordered" evidence="1">
    <location>
        <begin position="1"/>
        <end position="25"/>
    </location>
</feature>
<accession>A0ABV1QKU0</accession>
<name>A0ABV1QKU0_9HYPH</name>
<feature type="compositionally biased region" description="Basic and acidic residues" evidence="1">
    <location>
        <begin position="14"/>
        <end position="25"/>
    </location>
</feature>
<feature type="compositionally biased region" description="Basic residues" evidence="1">
    <location>
        <begin position="1"/>
        <end position="11"/>
    </location>
</feature>
<proteinExistence type="predicted"/>
<evidence type="ECO:0000313" key="3">
    <source>
        <dbReference type="Proteomes" id="UP001480955"/>
    </source>
</evidence>
<organism evidence="2 3">
    <name type="scientific">Methylorubrum podarium</name>
    <dbReference type="NCBI Taxonomy" id="200476"/>
    <lineage>
        <taxon>Bacteria</taxon>
        <taxon>Pseudomonadati</taxon>
        <taxon>Pseudomonadota</taxon>
        <taxon>Alphaproteobacteria</taxon>
        <taxon>Hyphomicrobiales</taxon>
        <taxon>Methylobacteriaceae</taxon>
        <taxon>Methylorubrum</taxon>
    </lineage>
</organism>
<protein>
    <submittedName>
        <fullName evidence="2">Uncharacterized protein</fullName>
    </submittedName>
</protein>
<gene>
    <name evidence="2" type="ORF">ABS772_08795</name>
</gene>
<reference evidence="2 3" key="1">
    <citation type="submission" date="2024-06" db="EMBL/GenBank/DDBJ databases">
        <authorList>
            <person name="Campbell A.G."/>
        </authorList>
    </citation>
    <scope>NUCLEOTIDE SEQUENCE [LARGE SCALE GENOMIC DNA]</scope>
    <source>
        <strain evidence="2 3">EM12</strain>
    </source>
</reference>
<dbReference type="EMBL" id="JBELQE010000051">
    <property type="protein sequence ID" value="MER2250009.1"/>
    <property type="molecule type" value="Genomic_DNA"/>
</dbReference>
<dbReference type="RefSeq" id="WP_350393818.1">
    <property type="nucleotide sequence ID" value="NZ_JBELQE010000051.1"/>
</dbReference>
<keyword evidence="3" id="KW-1185">Reference proteome</keyword>
<sequence>MLKPKPPKNLKKLPGADKARGGRPTLEDALRRKIAAVGVDPVLVDPRRVLAGIAVDEQAPATARVAAARALLASQAGLPPLVYVDPDEVPEEDVVTRRALAVLTAGRPN</sequence>
<evidence type="ECO:0000313" key="2">
    <source>
        <dbReference type="EMBL" id="MER2250009.1"/>
    </source>
</evidence>